<sequence length="235" mass="26198">MLLWPPLTSTKLSPMAPRSWALPTSHGSPGTRNERRAKPVDTNNDLDLPPSLPETIRAVQQISSGKAPGCNAIPSEVYKQCGPQLLVDLTTLFQEIWHQEKVPQDFKDVTHIHVYKRKGNRRICDNHRGISLLNIAGKIFARILLNRLNGHLEQGLLPESQSTSDYLPPASFNTTAASSTSDGDSVLTCPHCDPKFISHIGLADHLRIPWVEMLSTDNYTHTSQHDLRHPHNGEM</sequence>
<proteinExistence type="predicted"/>
<dbReference type="EMBL" id="UYSU01044018">
    <property type="protein sequence ID" value="VDM04648.1"/>
    <property type="molecule type" value="Genomic_DNA"/>
</dbReference>
<dbReference type="AlphaFoldDB" id="A0A183TP65"/>
<evidence type="ECO:0000256" key="1">
    <source>
        <dbReference type="SAM" id="MobiDB-lite"/>
    </source>
</evidence>
<reference evidence="4" key="1">
    <citation type="submission" date="2016-06" db="UniProtKB">
        <authorList>
            <consortium name="WormBaseParasite"/>
        </authorList>
    </citation>
    <scope>IDENTIFICATION</scope>
</reference>
<evidence type="ECO:0000313" key="4">
    <source>
        <dbReference type="WBParaSite" id="SSLN_0001894601-mRNA-1"/>
    </source>
</evidence>
<protein>
    <submittedName>
        <fullName evidence="4">C2H2-type domain-containing protein</fullName>
    </submittedName>
</protein>
<feature type="region of interest" description="Disordered" evidence="1">
    <location>
        <begin position="14"/>
        <end position="50"/>
    </location>
</feature>
<reference evidence="2 3" key="2">
    <citation type="submission" date="2018-11" db="EMBL/GenBank/DDBJ databases">
        <authorList>
            <consortium name="Pathogen Informatics"/>
        </authorList>
    </citation>
    <scope>NUCLEOTIDE SEQUENCE [LARGE SCALE GENOMIC DNA]</scope>
    <source>
        <strain evidence="2 3">NST_G2</strain>
    </source>
</reference>
<dbReference type="WBParaSite" id="SSLN_0001894601-mRNA-1">
    <property type="protein sequence ID" value="SSLN_0001894601-mRNA-1"/>
    <property type="gene ID" value="SSLN_0001894601"/>
</dbReference>
<organism evidence="4">
    <name type="scientific">Schistocephalus solidus</name>
    <name type="common">Tapeworm</name>
    <dbReference type="NCBI Taxonomy" id="70667"/>
    <lineage>
        <taxon>Eukaryota</taxon>
        <taxon>Metazoa</taxon>
        <taxon>Spiralia</taxon>
        <taxon>Lophotrochozoa</taxon>
        <taxon>Platyhelminthes</taxon>
        <taxon>Cestoda</taxon>
        <taxon>Eucestoda</taxon>
        <taxon>Diphyllobothriidea</taxon>
        <taxon>Diphyllobothriidae</taxon>
        <taxon>Schistocephalus</taxon>
    </lineage>
</organism>
<name>A0A183TP65_SCHSO</name>
<keyword evidence="3" id="KW-1185">Reference proteome</keyword>
<evidence type="ECO:0000313" key="2">
    <source>
        <dbReference type="EMBL" id="VDM04648.1"/>
    </source>
</evidence>
<dbReference type="Proteomes" id="UP000275846">
    <property type="component" value="Unassembled WGS sequence"/>
</dbReference>
<gene>
    <name evidence="2" type="ORF">SSLN_LOCUS18262</name>
</gene>
<accession>A0A183TP65</accession>
<evidence type="ECO:0000313" key="3">
    <source>
        <dbReference type="Proteomes" id="UP000275846"/>
    </source>
</evidence>
<dbReference type="OrthoDB" id="6142323at2759"/>
<dbReference type="PANTHER" id="PTHR19446">
    <property type="entry name" value="REVERSE TRANSCRIPTASES"/>
    <property type="match status" value="1"/>
</dbReference>